<evidence type="ECO:0000256" key="11">
    <source>
        <dbReference type="PIRSR" id="PIRSR004803-2"/>
    </source>
</evidence>
<dbReference type="PANTHER" id="PTHR43694:SF1">
    <property type="entry name" value="RIBONUCLEASE J"/>
    <property type="match status" value="1"/>
</dbReference>
<evidence type="ECO:0000256" key="2">
    <source>
        <dbReference type="ARBA" id="ARBA00022722"/>
    </source>
</evidence>
<dbReference type="HAMAP" id="MF_01491">
    <property type="entry name" value="RNase_J_bact"/>
    <property type="match status" value="1"/>
</dbReference>
<dbReference type="InterPro" id="IPR042173">
    <property type="entry name" value="RNase_J_2"/>
</dbReference>
<reference evidence="15" key="1">
    <citation type="journal article" date="2013" name="PLoS ONE">
        <title>Metagenomic insights into the carbohydrate-active enzymes carried by the microorganisms adhering to solid digesta in the rumen of cows.</title>
        <authorList>
            <person name="Wang L."/>
            <person name="Hatem A."/>
            <person name="Catalyurek U.V."/>
            <person name="Morrison M."/>
            <person name="Yu Z."/>
        </authorList>
    </citation>
    <scope>NUCLEOTIDE SEQUENCE</scope>
</reference>
<sequence>MAQQENARRKVTHRQIEPKKEPQKRQYRVARKRPEKPESKLKIIPLGGLTEIGKNMTVFEYGNDMIIIDVGMSFPEENMPGIDCVIPDFTYVRNNISKLRGIVLTHGHEDHIGSLPYFLREFKCPIYSGTLTIELVRHKLEEERVGLEGIRLEKCKNGDHIKLGNNFDVEFIRVNHSIADAYAIALKTPVGTIVHSGDFKIDFTPINGKTINLQRLGELGLEGVLMFMCESTNVEIEGFSPSEKQVGESFKQIFRKASGRIIVATFSSHIHRMQQIISAAEHYGRHVCLSGRSMVSVFKIANSLGYIDMKPDTLIDISAIDNYDDNKIVILTTGSQAEPMSALTRMAFDSHRSVDIRQGDTVIISADPIPGNEKPIYRVINELYKKGAHVIYQSMASVHVSGHAYQKELMMLHNLIKPKFFIPIHGEYRMLYLHKEMAVSLGTPEENCFILGNGDVLSLGRNSAEITDHVPAQAVLIDGSGTVDAEDRVLNDRIHLSEDGCLAIALTVDDSTGDLACPPSINSIGCFDGESTEAVHAAISAKCANLLKSAGSKAGSVEAFVEKRAFREQLKNFVASKTSRRPMIICNVSHISPYYDDDDTYYGDT</sequence>
<evidence type="ECO:0000259" key="14">
    <source>
        <dbReference type="SMART" id="SM00849"/>
    </source>
</evidence>
<feature type="active site" description="Proton acceptor" evidence="10">
    <location>
        <position position="403"/>
    </location>
</feature>
<evidence type="ECO:0000256" key="1">
    <source>
        <dbReference type="ARBA" id="ARBA00022490"/>
    </source>
</evidence>
<feature type="binding site" evidence="12">
    <location>
        <position position="81"/>
    </location>
    <ligand>
        <name>Ca(2+)</name>
        <dbReference type="ChEBI" id="CHEBI:29108"/>
    </ligand>
</feature>
<accession>W0FM89</accession>
<keyword evidence="1 9" id="KW-0963">Cytoplasm</keyword>
<feature type="region of interest" description="Disordered" evidence="13">
    <location>
        <begin position="1"/>
        <end position="36"/>
    </location>
</feature>
<dbReference type="GO" id="GO:0004521">
    <property type="term" value="F:RNA endonuclease activity"/>
    <property type="evidence" value="ECO:0007669"/>
    <property type="project" value="UniProtKB-UniRule"/>
</dbReference>
<evidence type="ECO:0000256" key="6">
    <source>
        <dbReference type="ARBA" id="ARBA00022833"/>
    </source>
</evidence>
<keyword evidence="5 9" id="KW-0378">Hydrolase</keyword>
<dbReference type="EC" id="3.1.-.-" evidence="9"/>
<dbReference type="GO" id="GO:0004534">
    <property type="term" value="F:5'-3' RNA exonuclease activity"/>
    <property type="evidence" value="ECO:0007669"/>
    <property type="project" value="UniProtKB-UniRule"/>
</dbReference>
<comment type="cofactor">
    <cofactor evidence="12">
        <name>Ca(2+)</name>
        <dbReference type="ChEBI" id="CHEBI:29108"/>
    </cofactor>
    <text evidence="12">Binds 1 Ca(2+) cation per subunit. Seen in 1 crystal structure, it is not clear if it is physiologically important.</text>
</comment>
<dbReference type="InterPro" id="IPR030854">
    <property type="entry name" value="RNase_J_bac"/>
</dbReference>
<evidence type="ECO:0000256" key="4">
    <source>
        <dbReference type="ARBA" id="ARBA00022759"/>
    </source>
</evidence>
<keyword evidence="9" id="KW-0698">rRNA processing</keyword>
<dbReference type="GO" id="GO:0006364">
    <property type="term" value="P:rRNA processing"/>
    <property type="evidence" value="ECO:0007669"/>
    <property type="project" value="UniProtKB-UniRule"/>
</dbReference>
<dbReference type="Gene3D" id="3.40.50.10710">
    <property type="entry name" value="Metallo-hydrolase/oxidoreductase"/>
    <property type="match status" value="1"/>
</dbReference>
<feature type="binding site" evidence="12">
    <location>
        <position position="108"/>
    </location>
    <ligand>
        <name>Zn(2+)</name>
        <dbReference type="ChEBI" id="CHEBI:29105"/>
        <label>1</label>
        <note>catalytic</note>
    </ligand>
</feature>
<keyword evidence="12" id="KW-0106">Calcium</keyword>
<dbReference type="GO" id="GO:0008270">
    <property type="term" value="F:zinc ion binding"/>
    <property type="evidence" value="ECO:0007669"/>
    <property type="project" value="InterPro"/>
</dbReference>
<evidence type="ECO:0000256" key="10">
    <source>
        <dbReference type="PIRSR" id="PIRSR004803-1"/>
    </source>
</evidence>
<keyword evidence="2 9" id="KW-0540">Nuclease</keyword>
<dbReference type="Pfam" id="PF22505">
    <property type="entry name" value="RNase_J_b_CASP"/>
    <property type="match status" value="1"/>
</dbReference>
<comment type="similarity">
    <text evidence="9">Belongs to the metallo-beta-lactamase superfamily. RNA-metabolizing metallo-beta-lactamase-like family. Bacterial RNase J subfamily.</text>
</comment>
<feature type="compositionally biased region" description="Basic residues" evidence="13">
    <location>
        <begin position="25"/>
        <end position="34"/>
    </location>
</feature>
<dbReference type="GO" id="GO:0003723">
    <property type="term" value="F:RNA binding"/>
    <property type="evidence" value="ECO:0007669"/>
    <property type="project" value="UniProtKB-UniRule"/>
</dbReference>
<feature type="binding site" evidence="12">
    <location>
        <position position="198"/>
    </location>
    <ligand>
        <name>Zn(2+)</name>
        <dbReference type="ChEBI" id="CHEBI:29105"/>
        <label>1</label>
        <note>catalytic</note>
    </ligand>
</feature>
<dbReference type="Gene3D" id="3.10.20.580">
    <property type="match status" value="1"/>
</dbReference>
<comment type="cofactor">
    <cofactor evidence="12">
        <name>Zn(2+)</name>
        <dbReference type="ChEBI" id="CHEBI:29105"/>
    </cofactor>
    <text evidence="12">Binds 2 Zn(2+) ions per subunit. It is not clear if Zn(2+) or Mg(2+) is physiologically important.</text>
</comment>
<dbReference type="InterPro" id="IPR041636">
    <property type="entry name" value="RNase_J_C"/>
</dbReference>
<evidence type="ECO:0000256" key="5">
    <source>
        <dbReference type="ARBA" id="ARBA00022801"/>
    </source>
</evidence>
<feature type="binding site" evidence="12">
    <location>
        <position position="83"/>
    </location>
    <ligand>
        <name>Ca(2+)</name>
        <dbReference type="ChEBI" id="CHEBI:29108"/>
    </ligand>
</feature>
<feature type="binding site" evidence="11">
    <location>
        <begin position="267"/>
        <end position="269"/>
    </location>
    <ligand>
        <name>substrate</name>
    </ligand>
</feature>
<dbReference type="PIRSF" id="PIRSF004803">
    <property type="entry name" value="RnjA"/>
    <property type="match status" value="1"/>
</dbReference>
<evidence type="ECO:0000256" key="13">
    <source>
        <dbReference type="SAM" id="MobiDB-lite"/>
    </source>
</evidence>
<dbReference type="Pfam" id="PF00753">
    <property type="entry name" value="Lactamase_B"/>
    <property type="match status" value="1"/>
</dbReference>
<dbReference type="InterPro" id="IPR004613">
    <property type="entry name" value="RNase_J"/>
</dbReference>
<feature type="binding site" evidence="12">
    <location>
        <position position="106"/>
    </location>
    <ligand>
        <name>Zn(2+)</name>
        <dbReference type="ChEBI" id="CHEBI:29105"/>
        <label>1</label>
        <note>catalytic</note>
    </ligand>
</feature>
<evidence type="ECO:0000256" key="3">
    <source>
        <dbReference type="ARBA" id="ARBA00022723"/>
    </source>
</evidence>
<feature type="binding site" evidence="9 11">
    <location>
        <begin position="399"/>
        <end position="403"/>
    </location>
    <ligand>
        <name>substrate</name>
    </ligand>
</feature>
<feature type="binding site" evidence="12">
    <location>
        <position position="478"/>
    </location>
    <ligand>
        <name>Ca(2+)</name>
        <dbReference type="ChEBI" id="CHEBI:29108"/>
    </ligand>
</feature>
<dbReference type="InterPro" id="IPR001587">
    <property type="entry name" value="RNase_J_CS"/>
</dbReference>
<name>W0FM89_9BACT</name>
<evidence type="ECO:0000256" key="8">
    <source>
        <dbReference type="ARBA" id="ARBA00022884"/>
    </source>
</evidence>
<dbReference type="Gene3D" id="3.60.15.10">
    <property type="entry name" value="Ribonuclease Z/Hydroxyacylglutathione hydrolase-like"/>
    <property type="match status" value="1"/>
</dbReference>
<comment type="subcellular location">
    <subcellularLocation>
        <location evidence="9">Cytoplasm</location>
    </subcellularLocation>
</comment>
<dbReference type="Pfam" id="PF17770">
    <property type="entry name" value="RNase_J_C"/>
    <property type="match status" value="1"/>
</dbReference>
<feature type="domain" description="Metallo-beta-lactamase" evidence="14">
    <location>
        <begin position="53"/>
        <end position="250"/>
    </location>
</feature>
<dbReference type="GO" id="GO:0005737">
    <property type="term" value="C:cytoplasm"/>
    <property type="evidence" value="ECO:0007669"/>
    <property type="project" value="UniProtKB-SubCell"/>
</dbReference>
<protein>
    <recommendedName>
        <fullName evidence="9">Ribonuclease J</fullName>
        <shortName evidence="9">RNase J</shortName>
        <ecNumber evidence="9">3.1.-.-</ecNumber>
    </recommendedName>
</protein>
<evidence type="ECO:0000256" key="9">
    <source>
        <dbReference type="HAMAP-Rule" id="MF_01491"/>
    </source>
</evidence>
<keyword evidence="8 9" id="KW-0694">RNA-binding</keyword>
<feature type="binding site" evidence="12">
    <location>
        <position position="110"/>
    </location>
    <ligand>
        <name>Zn(2+)</name>
        <dbReference type="ChEBI" id="CHEBI:29105"/>
        <label>1</label>
        <note>catalytic</note>
    </ligand>
</feature>
<keyword evidence="3 12" id="KW-0479">Metal-binding</keyword>
<proteinExistence type="inferred from homology"/>
<dbReference type="PANTHER" id="PTHR43694">
    <property type="entry name" value="RIBONUCLEASE J"/>
    <property type="match status" value="1"/>
</dbReference>
<dbReference type="SMART" id="SM00849">
    <property type="entry name" value="Lactamase_B"/>
    <property type="match status" value="1"/>
</dbReference>
<feature type="binding site" evidence="12">
    <location>
        <position position="425"/>
    </location>
    <ligand>
        <name>Zn(2+)</name>
        <dbReference type="ChEBI" id="CHEBI:29105"/>
        <label>1</label>
        <note>catalytic</note>
    </ligand>
</feature>
<dbReference type="PROSITE" id="PS01292">
    <property type="entry name" value="UPF0036"/>
    <property type="match status" value="1"/>
</dbReference>
<organism evidence="15">
    <name type="scientific">uncultured bacterium Contig1759</name>
    <dbReference type="NCBI Taxonomy" id="1393502"/>
    <lineage>
        <taxon>Bacteria</taxon>
        <taxon>environmental samples</taxon>
    </lineage>
</organism>
<keyword evidence="6 12" id="KW-0862">Zinc</keyword>
<dbReference type="InterPro" id="IPR036866">
    <property type="entry name" value="RibonucZ/Hydroxyglut_hydro"/>
</dbReference>
<dbReference type="InterPro" id="IPR011108">
    <property type="entry name" value="RMMBL"/>
</dbReference>
<dbReference type="AlphaFoldDB" id="W0FM89"/>
<keyword evidence="4 9" id="KW-0255">Endonuclease</keyword>
<dbReference type="Pfam" id="PF07521">
    <property type="entry name" value="RMMBL"/>
    <property type="match status" value="1"/>
</dbReference>
<feature type="compositionally biased region" description="Basic and acidic residues" evidence="13">
    <location>
        <begin position="14"/>
        <end position="24"/>
    </location>
</feature>
<feature type="active site" description="Proton donor" evidence="10">
    <location>
        <position position="230"/>
    </location>
</feature>
<keyword evidence="7 9" id="KW-0269">Exonuclease</keyword>
<dbReference type="EMBL" id="KC246778">
    <property type="protein sequence ID" value="AHF23887.1"/>
    <property type="molecule type" value="Genomic_DNA"/>
</dbReference>
<dbReference type="CDD" id="cd07714">
    <property type="entry name" value="RNaseJ_MBL-fold"/>
    <property type="match status" value="1"/>
</dbReference>
<feature type="binding site" evidence="12">
    <location>
        <position position="111"/>
    </location>
    <ligand>
        <name>Zn(2+)</name>
        <dbReference type="ChEBI" id="CHEBI:29105"/>
        <label>1</label>
        <note>catalytic</note>
    </ligand>
</feature>
<dbReference type="SUPFAM" id="SSF56281">
    <property type="entry name" value="Metallo-hydrolase/oxidoreductase"/>
    <property type="match status" value="1"/>
</dbReference>
<dbReference type="InterPro" id="IPR055132">
    <property type="entry name" value="RNase_J_b_CASP"/>
</dbReference>
<evidence type="ECO:0000256" key="12">
    <source>
        <dbReference type="PIRSR" id="PIRSR004803-3"/>
    </source>
</evidence>
<feature type="binding site" evidence="12">
    <location>
        <position position="176"/>
    </location>
    <ligand>
        <name>Zn(2+)</name>
        <dbReference type="ChEBI" id="CHEBI:29105"/>
        <label>1</label>
        <note>catalytic</note>
    </ligand>
</feature>
<comment type="function">
    <text evidence="9">An RNase that has 5'-3' exonuclease and possibly endonuclease activity. Involved in maturation of rRNA and in some organisms also mRNA maturation and/or decay.</text>
</comment>
<dbReference type="NCBIfam" id="TIGR00649">
    <property type="entry name" value="MG423"/>
    <property type="match status" value="1"/>
</dbReference>
<dbReference type="InterPro" id="IPR001279">
    <property type="entry name" value="Metallo-B-lactamas"/>
</dbReference>
<evidence type="ECO:0000256" key="7">
    <source>
        <dbReference type="ARBA" id="ARBA00022839"/>
    </source>
</evidence>
<gene>
    <name evidence="9" type="primary">rnj</name>
</gene>
<comment type="subunit">
    <text evidence="9">Homodimer, may be a subunit of the RNA degradosome.</text>
</comment>
<evidence type="ECO:0000313" key="15">
    <source>
        <dbReference type="EMBL" id="AHF23887.1"/>
    </source>
</evidence>